<dbReference type="Proteomes" id="UP000236161">
    <property type="component" value="Unassembled WGS sequence"/>
</dbReference>
<proteinExistence type="predicted"/>
<dbReference type="AlphaFoldDB" id="A0A2I0BA62"/>
<evidence type="ECO:0000313" key="3">
    <source>
        <dbReference type="Proteomes" id="UP000236161"/>
    </source>
</evidence>
<name>A0A2I0BA62_9ASPA</name>
<feature type="signal peptide" evidence="1">
    <location>
        <begin position="1"/>
        <end position="22"/>
    </location>
</feature>
<dbReference type="EMBL" id="KZ451903">
    <property type="protein sequence ID" value="PKA64651.1"/>
    <property type="molecule type" value="Genomic_DNA"/>
</dbReference>
<feature type="chain" id="PRO_5014127826" description="Cystatin domain-containing protein" evidence="1">
    <location>
        <begin position="23"/>
        <end position="153"/>
    </location>
</feature>
<organism evidence="2 3">
    <name type="scientific">Apostasia shenzhenica</name>
    <dbReference type="NCBI Taxonomy" id="1088818"/>
    <lineage>
        <taxon>Eukaryota</taxon>
        <taxon>Viridiplantae</taxon>
        <taxon>Streptophyta</taxon>
        <taxon>Embryophyta</taxon>
        <taxon>Tracheophyta</taxon>
        <taxon>Spermatophyta</taxon>
        <taxon>Magnoliopsida</taxon>
        <taxon>Liliopsida</taxon>
        <taxon>Asparagales</taxon>
        <taxon>Orchidaceae</taxon>
        <taxon>Apostasioideae</taxon>
        <taxon>Apostasia</taxon>
    </lineage>
</organism>
<accession>A0A2I0BA62</accession>
<evidence type="ECO:0008006" key="4">
    <source>
        <dbReference type="Google" id="ProtNLM"/>
    </source>
</evidence>
<reference evidence="2 3" key="1">
    <citation type="journal article" date="2017" name="Nature">
        <title>The Apostasia genome and the evolution of orchids.</title>
        <authorList>
            <person name="Zhang G.Q."/>
            <person name="Liu K.W."/>
            <person name="Li Z."/>
            <person name="Lohaus R."/>
            <person name="Hsiao Y.Y."/>
            <person name="Niu S.C."/>
            <person name="Wang J.Y."/>
            <person name="Lin Y.C."/>
            <person name="Xu Q."/>
            <person name="Chen L.J."/>
            <person name="Yoshida K."/>
            <person name="Fujiwara S."/>
            <person name="Wang Z.W."/>
            <person name="Zhang Y.Q."/>
            <person name="Mitsuda N."/>
            <person name="Wang M."/>
            <person name="Liu G.H."/>
            <person name="Pecoraro L."/>
            <person name="Huang H.X."/>
            <person name="Xiao X.J."/>
            <person name="Lin M."/>
            <person name="Wu X.Y."/>
            <person name="Wu W.L."/>
            <person name="Chen Y.Y."/>
            <person name="Chang S.B."/>
            <person name="Sakamoto S."/>
            <person name="Ohme-Takagi M."/>
            <person name="Yagi M."/>
            <person name="Zeng S.J."/>
            <person name="Shen C.Y."/>
            <person name="Yeh C.M."/>
            <person name="Luo Y.B."/>
            <person name="Tsai W.C."/>
            <person name="Van de Peer Y."/>
            <person name="Liu Z.J."/>
        </authorList>
    </citation>
    <scope>NUCLEOTIDE SEQUENCE [LARGE SCALE GENOMIC DNA]</scope>
    <source>
        <strain evidence="3">cv. Shenzhen</strain>
        <tissue evidence="2">Stem</tissue>
    </source>
</reference>
<protein>
    <recommendedName>
        <fullName evidence="4">Cystatin domain-containing protein</fullName>
    </recommendedName>
</protein>
<evidence type="ECO:0000256" key="1">
    <source>
        <dbReference type="SAM" id="SignalP"/>
    </source>
</evidence>
<keyword evidence="3" id="KW-1185">Reference proteome</keyword>
<sequence length="153" mass="16427">MATPGHLLPSLLLLLLLSVVAAAALDGSGWQVIPDAYNSRFAQILGDLSVKGQNHKFNPEEQMAFCRTLAARILNNSTATSGTAASGTYALELVATQLPDSRKRWSFLATADVEVLGDATTPDGSPVMSSFVLGEFVHNRSHPLTKRIKCYLL</sequence>
<gene>
    <name evidence="2" type="ORF">AXF42_Ash007398</name>
</gene>
<evidence type="ECO:0000313" key="2">
    <source>
        <dbReference type="EMBL" id="PKA64651.1"/>
    </source>
</evidence>
<keyword evidence="1" id="KW-0732">Signal</keyword>